<dbReference type="RefSeq" id="WP_026397943.1">
    <property type="nucleotide sequence ID" value="NZ_AUBI01000006.1"/>
</dbReference>
<evidence type="ECO:0000313" key="2">
    <source>
        <dbReference type="Proteomes" id="UP000321635"/>
    </source>
</evidence>
<dbReference type="OrthoDB" id="9816424at2"/>
<evidence type="ECO:0000313" key="1">
    <source>
        <dbReference type="EMBL" id="GEN59379.1"/>
    </source>
</evidence>
<dbReference type="STRING" id="1120919.GCA_000429165_02005"/>
<proteinExistence type="predicted"/>
<dbReference type="Proteomes" id="UP000321635">
    <property type="component" value="Unassembled WGS sequence"/>
</dbReference>
<sequence>MTITTPDIEQSLAAKIASFIYPNESSGGSIFGFDVKIARGWPPAVELNVDLTAKSAIAWITVNQKSGMARDKTRYGQSWTPCRVQSDIGITAKTSSGVLQFNGIASASGVAGAVIDDVAYPVHVSIGDTATLIAQKIGAQIQAVGHSTITTTGASLLNSSARTFYAKTASNISIERELCRVEDGFCVSLFAPSIAYRDTLESSVMTALLTGGDLLPDVDCGPLKFIKRDAIDASLNQGLYRLDLIWTFEYGWTETQSVAPTLWPVGVVNDAWAFGVLGTYTPPKASPIGAIRFDAWYDMANTIDQQCAAALSDEQWEYRWPANASVTTDGSVMWPTSTQDSIDQEIMAALSAGLSFWAFDSYSPSNTLSSALSLYLSSEKRGNLQFCMLGQSSNWSDPSGVDGYSATLHRDIDLMSDDFYFTVLDGRPLYLMLDANSAQLSGLPSGLNGAVSYIRSRVSQGTGKDPYIVYLSGAAFQDYDNTTAANSVGADASGAYCTPRLNGATQPYSSLAAAAEADWSARAASGFPMMPTAMAGWDQRPLIKNPQAFYPLDPSLSLEDYYETATADALAAHVANMADFIQSTSSATCGAGLLYAWNEFAEGGWIAPTYLASGSNDERVSALGSAIQKLEQETLYPLLPIIT</sequence>
<dbReference type="Gene3D" id="3.20.20.80">
    <property type="entry name" value="Glycosidases"/>
    <property type="match status" value="1"/>
</dbReference>
<dbReference type="EMBL" id="BJYF01000006">
    <property type="protein sequence ID" value="GEN59379.1"/>
    <property type="molecule type" value="Genomic_DNA"/>
</dbReference>
<keyword evidence="2" id="KW-1185">Reference proteome</keyword>
<comment type="caution">
    <text evidence="1">The sequence shown here is derived from an EMBL/GenBank/DDBJ whole genome shotgun (WGS) entry which is preliminary data.</text>
</comment>
<dbReference type="AlphaFoldDB" id="A0A511X8W3"/>
<accession>A0A511X8W3</accession>
<protein>
    <submittedName>
        <fullName evidence="1">Uncharacterized protein</fullName>
    </submittedName>
</protein>
<name>A0A511X8W3_9PROT</name>
<organism evidence="1 2">
    <name type="scientific">Acetobacter nitrogenifigens DSM 23921 = NBRC 105050</name>
    <dbReference type="NCBI Taxonomy" id="1120919"/>
    <lineage>
        <taxon>Bacteria</taxon>
        <taxon>Pseudomonadati</taxon>
        <taxon>Pseudomonadota</taxon>
        <taxon>Alphaproteobacteria</taxon>
        <taxon>Acetobacterales</taxon>
        <taxon>Acetobacteraceae</taxon>
        <taxon>Acetobacter</taxon>
    </lineage>
</organism>
<gene>
    <name evidence="1" type="ORF">ANI02nite_12630</name>
</gene>
<reference evidence="1 2" key="1">
    <citation type="submission" date="2019-07" db="EMBL/GenBank/DDBJ databases">
        <title>Whole genome shotgun sequence of Acetobacter nitrogenifigens NBRC 105050.</title>
        <authorList>
            <person name="Hosoyama A."/>
            <person name="Uohara A."/>
            <person name="Ohji S."/>
            <person name="Ichikawa N."/>
        </authorList>
    </citation>
    <scope>NUCLEOTIDE SEQUENCE [LARGE SCALE GENOMIC DNA]</scope>
    <source>
        <strain evidence="1 2">NBRC 105050</strain>
    </source>
</reference>